<dbReference type="EMBL" id="JASBWU010000016">
    <property type="protein sequence ID" value="KAJ9115491.1"/>
    <property type="molecule type" value="Genomic_DNA"/>
</dbReference>
<sequence>MAGQPNSLNEMRTVYDLVTGAEQVGFRPESEAPGTTIQAISSGYREDPSATSSSGQQQTQNPHPHSAYPETILHHPGTANGITDICYWDALQDNQQRRAMAAAVARYYQPQAVPRLRPGLVYNPVQKLKSTAGVTTVLEEAWTAYW</sequence>
<dbReference type="Proteomes" id="UP001243375">
    <property type="component" value="Unassembled WGS sequence"/>
</dbReference>
<accession>A0ACC2WVN6</accession>
<organism evidence="1 2">
    <name type="scientific">Naganishia vaughanmartiniae</name>
    <dbReference type="NCBI Taxonomy" id="1424756"/>
    <lineage>
        <taxon>Eukaryota</taxon>
        <taxon>Fungi</taxon>
        <taxon>Dikarya</taxon>
        <taxon>Basidiomycota</taxon>
        <taxon>Agaricomycotina</taxon>
        <taxon>Tremellomycetes</taxon>
        <taxon>Filobasidiales</taxon>
        <taxon>Filobasidiaceae</taxon>
        <taxon>Naganishia</taxon>
    </lineage>
</organism>
<gene>
    <name evidence="1" type="ORF">QFC22_005249</name>
</gene>
<proteinExistence type="predicted"/>
<evidence type="ECO:0000313" key="1">
    <source>
        <dbReference type="EMBL" id="KAJ9115491.1"/>
    </source>
</evidence>
<protein>
    <submittedName>
        <fullName evidence="1">Uncharacterized protein</fullName>
    </submittedName>
</protein>
<keyword evidence="2" id="KW-1185">Reference proteome</keyword>
<reference evidence="1" key="1">
    <citation type="submission" date="2023-04" db="EMBL/GenBank/DDBJ databases">
        <title>Draft Genome sequencing of Naganishia species isolated from polar environments using Oxford Nanopore Technology.</title>
        <authorList>
            <person name="Leo P."/>
            <person name="Venkateswaran K."/>
        </authorList>
    </citation>
    <scope>NUCLEOTIDE SEQUENCE</scope>
    <source>
        <strain evidence="1">MNA-CCFEE 5425</strain>
    </source>
</reference>
<evidence type="ECO:0000313" key="2">
    <source>
        <dbReference type="Proteomes" id="UP001243375"/>
    </source>
</evidence>
<name>A0ACC2WVN6_9TREE</name>
<comment type="caution">
    <text evidence="1">The sequence shown here is derived from an EMBL/GenBank/DDBJ whole genome shotgun (WGS) entry which is preliminary data.</text>
</comment>